<dbReference type="OrthoDB" id="10264446at2759"/>
<accession>A0A3M7SF06</accession>
<dbReference type="SUPFAM" id="SSF48371">
    <property type="entry name" value="ARM repeat"/>
    <property type="match status" value="1"/>
</dbReference>
<dbReference type="GO" id="GO:0007165">
    <property type="term" value="P:signal transduction"/>
    <property type="evidence" value="ECO:0007669"/>
    <property type="project" value="InterPro"/>
</dbReference>
<name>A0A3M7SF06_BRAPC</name>
<evidence type="ECO:0000256" key="3">
    <source>
        <dbReference type="SAM" id="MobiDB-lite"/>
    </source>
</evidence>
<organism evidence="4 5">
    <name type="scientific">Brachionus plicatilis</name>
    <name type="common">Marine rotifer</name>
    <name type="synonym">Brachionus muelleri</name>
    <dbReference type="NCBI Taxonomy" id="10195"/>
    <lineage>
        <taxon>Eukaryota</taxon>
        <taxon>Metazoa</taxon>
        <taxon>Spiralia</taxon>
        <taxon>Gnathifera</taxon>
        <taxon>Rotifera</taxon>
        <taxon>Eurotatoria</taxon>
        <taxon>Monogononta</taxon>
        <taxon>Pseudotrocha</taxon>
        <taxon>Ploima</taxon>
        <taxon>Brachionidae</taxon>
        <taxon>Brachionus</taxon>
    </lineage>
</organism>
<feature type="region of interest" description="Disordered" evidence="3">
    <location>
        <begin position="22"/>
        <end position="74"/>
    </location>
</feature>
<dbReference type="GO" id="GO:0000159">
    <property type="term" value="C:protein phosphatase type 2A complex"/>
    <property type="evidence" value="ECO:0007669"/>
    <property type="project" value="UniProtKB-UniRule"/>
</dbReference>
<dbReference type="PIRSF" id="PIRSF028043">
    <property type="entry name" value="PP2A_B56"/>
    <property type="match status" value="1"/>
</dbReference>
<evidence type="ECO:0000256" key="2">
    <source>
        <dbReference type="PIRNR" id="PIRNR028043"/>
    </source>
</evidence>
<feature type="region of interest" description="Disordered" evidence="3">
    <location>
        <begin position="525"/>
        <end position="551"/>
    </location>
</feature>
<reference evidence="4 5" key="1">
    <citation type="journal article" date="2018" name="Sci. Rep.">
        <title>Genomic signatures of local adaptation to the degree of environmental predictability in rotifers.</title>
        <authorList>
            <person name="Franch-Gras L."/>
            <person name="Hahn C."/>
            <person name="Garcia-Roger E.M."/>
            <person name="Carmona M.J."/>
            <person name="Serra M."/>
            <person name="Gomez A."/>
        </authorList>
    </citation>
    <scope>NUCLEOTIDE SEQUENCE [LARGE SCALE GENOMIC DNA]</scope>
    <source>
        <strain evidence="4">HYR1</strain>
    </source>
</reference>
<sequence>MSSKIEKINLFKKLFDHKKSVHSSVSAKTDADHHQPHEHTDRIMMPTSPSTSNTLSPPSPSSLLHPADSSQRPIDPFTQRQMIKTKKIKRQQGSSRFINSMNKELEPLPAIKDAPVGDQQELFIKKLKQCSVVFDFMDPVTDLKSKEIKRACLNEIVDYISVTKSCLSEPVYPEIITMVSYNIFRTLPASSLDRAGEAADQDEDEPYYEASWPHLQVVYEFFLRFLESPDFQPNTGKKYIDQRFVSSILELFDSEDPRERDLLKTILHRIYGKFLGLRAFIRKQINNIFLRFIYEVEKFNGIAELLEILGSIINGFAIPLKEEHKLFLQRVLIPLHKAHSLQTFHPQLAYCVVQFIEKDPTLAEPVIQGLLKYWPKTCSFKEVMFLNELEEILDMIEPDHFKNIMDSLFKQISRCLCSSHFQVAERCLLLFNSDAVMNLVEENIDRVLPIIFPNIYRVSKEHWNQAIVTLVLNLLKQFKNMNPNLFNDLSNKYKDYIQTIEKRQVEHEEIWRKLEDLNLRHTQRTQQNQAASLSSSNNSSASSSISKRFSK</sequence>
<gene>
    <name evidence="4" type="ORF">BpHYR1_003054</name>
</gene>
<dbReference type="Pfam" id="PF01603">
    <property type="entry name" value="B56"/>
    <property type="match status" value="1"/>
</dbReference>
<dbReference type="FunFam" id="1.25.10.10:FF:000010">
    <property type="entry name" value="Serine/threonine-protein phosphatase 2A 56 kDa regulatory subunit"/>
    <property type="match status" value="1"/>
</dbReference>
<evidence type="ECO:0000313" key="5">
    <source>
        <dbReference type="Proteomes" id="UP000276133"/>
    </source>
</evidence>
<feature type="compositionally biased region" description="Low complexity" evidence="3">
    <location>
        <begin position="526"/>
        <end position="551"/>
    </location>
</feature>
<proteinExistence type="inferred from homology"/>
<comment type="similarity">
    <text evidence="1">Belongs to the phosphatase 2A regulatory subunit B56 family.</text>
</comment>
<dbReference type="InterPro" id="IPR011989">
    <property type="entry name" value="ARM-like"/>
</dbReference>
<dbReference type="Proteomes" id="UP000276133">
    <property type="component" value="Unassembled WGS sequence"/>
</dbReference>
<dbReference type="GO" id="GO:0072542">
    <property type="term" value="F:protein phosphatase activator activity"/>
    <property type="evidence" value="ECO:0007669"/>
    <property type="project" value="TreeGrafter"/>
</dbReference>
<feature type="compositionally biased region" description="Basic and acidic residues" evidence="3">
    <location>
        <begin position="29"/>
        <end position="42"/>
    </location>
</feature>
<dbReference type="PANTHER" id="PTHR10257:SF5">
    <property type="entry name" value="WIDERBORST, ISOFORM H"/>
    <property type="match status" value="1"/>
</dbReference>
<feature type="compositionally biased region" description="Low complexity" evidence="3">
    <location>
        <begin position="46"/>
        <end position="70"/>
    </location>
</feature>
<dbReference type="GO" id="GO:0005829">
    <property type="term" value="C:cytosol"/>
    <property type="evidence" value="ECO:0007669"/>
    <property type="project" value="TreeGrafter"/>
</dbReference>
<dbReference type="InterPro" id="IPR002554">
    <property type="entry name" value="PP2A_B56"/>
</dbReference>
<dbReference type="AlphaFoldDB" id="A0A3M7SF06"/>
<dbReference type="STRING" id="10195.A0A3M7SF06"/>
<dbReference type="EMBL" id="REGN01001518">
    <property type="protein sequence ID" value="RNA34158.1"/>
    <property type="molecule type" value="Genomic_DNA"/>
</dbReference>
<protein>
    <recommendedName>
        <fullName evidence="2">Serine/threonine protein phosphatase 2A regulatory subunit</fullName>
    </recommendedName>
</protein>
<dbReference type="PANTHER" id="PTHR10257">
    <property type="entry name" value="SERINE/THREONINE PROTEIN PHOSPHATASE 2A PP2A REGULATORY SUBUNIT B"/>
    <property type="match status" value="1"/>
</dbReference>
<evidence type="ECO:0000256" key="1">
    <source>
        <dbReference type="ARBA" id="ARBA00009745"/>
    </source>
</evidence>
<comment type="caution">
    <text evidence="4">The sequence shown here is derived from an EMBL/GenBank/DDBJ whole genome shotgun (WGS) entry which is preliminary data.</text>
</comment>
<keyword evidence="5" id="KW-1185">Reference proteome</keyword>
<dbReference type="GO" id="GO:0005634">
    <property type="term" value="C:nucleus"/>
    <property type="evidence" value="ECO:0007669"/>
    <property type="project" value="TreeGrafter"/>
</dbReference>
<dbReference type="Gene3D" id="1.25.10.10">
    <property type="entry name" value="Leucine-rich Repeat Variant"/>
    <property type="match status" value="1"/>
</dbReference>
<dbReference type="InterPro" id="IPR016024">
    <property type="entry name" value="ARM-type_fold"/>
</dbReference>
<evidence type="ECO:0000313" key="4">
    <source>
        <dbReference type="EMBL" id="RNA34158.1"/>
    </source>
</evidence>